<gene>
    <name evidence="1" type="ORF">CGI_10005247</name>
</gene>
<dbReference type="InParanoid" id="K1QGV0"/>
<name>K1QGV0_MAGGI</name>
<dbReference type="AlphaFoldDB" id="K1QGV0"/>
<dbReference type="EMBL" id="JH818399">
    <property type="protein sequence ID" value="EKC20851.1"/>
    <property type="molecule type" value="Genomic_DNA"/>
</dbReference>
<proteinExistence type="predicted"/>
<organism evidence="1">
    <name type="scientific">Magallana gigas</name>
    <name type="common">Pacific oyster</name>
    <name type="synonym">Crassostrea gigas</name>
    <dbReference type="NCBI Taxonomy" id="29159"/>
    <lineage>
        <taxon>Eukaryota</taxon>
        <taxon>Metazoa</taxon>
        <taxon>Spiralia</taxon>
        <taxon>Lophotrochozoa</taxon>
        <taxon>Mollusca</taxon>
        <taxon>Bivalvia</taxon>
        <taxon>Autobranchia</taxon>
        <taxon>Pteriomorphia</taxon>
        <taxon>Ostreida</taxon>
        <taxon>Ostreoidea</taxon>
        <taxon>Ostreidae</taxon>
        <taxon>Magallana</taxon>
    </lineage>
</organism>
<sequence>MYIVTWVSFSASESLVTAEEVGLYLPLILCIGTVLSVGFGPQVEANSVLLTLGCLRKTPTSRESGKASR</sequence>
<evidence type="ECO:0000313" key="1">
    <source>
        <dbReference type="EMBL" id="EKC20851.1"/>
    </source>
</evidence>
<reference evidence="1" key="1">
    <citation type="journal article" date="2012" name="Nature">
        <title>The oyster genome reveals stress adaptation and complexity of shell formation.</title>
        <authorList>
            <person name="Zhang G."/>
            <person name="Fang X."/>
            <person name="Guo X."/>
            <person name="Li L."/>
            <person name="Luo R."/>
            <person name="Xu F."/>
            <person name="Yang P."/>
            <person name="Zhang L."/>
            <person name="Wang X."/>
            <person name="Qi H."/>
            <person name="Xiong Z."/>
            <person name="Que H."/>
            <person name="Xie Y."/>
            <person name="Holland P.W."/>
            <person name="Paps J."/>
            <person name="Zhu Y."/>
            <person name="Wu F."/>
            <person name="Chen Y."/>
            <person name="Wang J."/>
            <person name="Peng C."/>
            <person name="Meng J."/>
            <person name="Yang L."/>
            <person name="Liu J."/>
            <person name="Wen B."/>
            <person name="Zhang N."/>
            <person name="Huang Z."/>
            <person name="Zhu Q."/>
            <person name="Feng Y."/>
            <person name="Mount A."/>
            <person name="Hedgecock D."/>
            <person name="Xu Z."/>
            <person name="Liu Y."/>
            <person name="Domazet-Loso T."/>
            <person name="Du Y."/>
            <person name="Sun X."/>
            <person name="Zhang S."/>
            <person name="Liu B."/>
            <person name="Cheng P."/>
            <person name="Jiang X."/>
            <person name="Li J."/>
            <person name="Fan D."/>
            <person name="Wang W."/>
            <person name="Fu W."/>
            <person name="Wang T."/>
            <person name="Wang B."/>
            <person name="Zhang J."/>
            <person name="Peng Z."/>
            <person name="Li Y."/>
            <person name="Li N."/>
            <person name="Wang J."/>
            <person name="Chen M."/>
            <person name="He Y."/>
            <person name="Tan F."/>
            <person name="Song X."/>
            <person name="Zheng Q."/>
            <person name="Huang R."/>
            <person name="Yang H."/>
            <person name="Du X."/>
            <person name="Chen L."/>
            <person name="Yang M."/>
            <person name="Gaffney P.M."/>
            <person name="Wang S."/>
            <person name="Luo L."/>
            <person name="She Z."/>
            <person name="Ming Y."/>
            <person name="Huang W."/>
            <person name="Zhang S."/>
            <person name="Huang B."/>
            <person name="Zhang Y."/>
            <person name="Qu T."/>
            <person name="Ni P."/>
            <person name="Miao G."/>
            <person name="Wang J."/>
            <person name="Wang Q."/>
            <person name="Steinberg C.E."/>
            <person name="Wang H."/>
            <person name="Li N."/>
            <person name="Qian L."/>
            <person name="Zhang G."/>
            <person name="Li Y."/>
            <person name="Yang H."/>
            <person name="Liu X."/>
            <person name="Wang J."/>
            <person name="Yin Y."/>
            <person name="Wang J."/>
        </authorList>
    </citation>
    <scope>NUCLEOTIDE SEQUENCE [LARGE SCALE GENOMIC DNA]</scope>
    <source>
        <strain evidence="1">05x7-T-G4-1.051#20</strain>
    </source>
</reference>
<protein>
    <submittedName>
        <fullName evidence="1">Uncharacterized protein</fullName>
    </submittedName>
</protein>
<accession>K1QGV0</accession>
<dbReference type="HOGENOM" id="CLU_2778348_0_0_1"/>